<protein>
    <submittedName>
        <fullName evidence="1">Uncharacterized protein</fullName>
    </submittedName>
</protein>
<dbReference type="AlphaFoldDB" id="A0A0G1IV57"/>
<dbReference type="InterPro" id="IPR027417">
    <property type="entry name" value="P-loop_NTPase"/>
</dbReference>
<proteinExistence type="predicted"/>
<organism evidence="1 2">
    <name type="scientific">Candidatus Giovannonibacteria bacterium GW2011_GWA2_44_26</name>
    <dbReference type="NCBI Taxonomy" id="1618648"/>
    <lineage>
        <taxon>Bacteria</taxon>
        <taxon>Candidatus Giovannoniibacteriota</taxon>
    </lineage>
</organism>
<name>A0A0G1IV57_9BACT</name>
<reference evidence="1 2" key="1">
    <citation type="journal article" date="2015" name="Nature">
        <title>rRNA introns, odd ribosomes, and small enigmatic genomes across a large radiation of phyla.</title>
        <authorList>
            <person name="Brown C.T."/>
            <person name="Hug L.A."/>
            <person name="Thomas B.C."/>
            <person name="Sharon I."/>
            <person name="Castelle C.J."/>
            <person name="Singh A."/>
            <person name="Wilkins M.J."/>
            <person name="Williams K.H."/>
            <person name="Banfield J.F."/>
        </authorList>
    </citation>
    <scope>NUCLEOTIDE SEQUENCE [LARGE SCALE GENOMIC DNA]</scope>
</reference>
<dbReference type="Gene3D" id="3.40.50.300">
    <property type="entry name" value="P-loop containing nucleotide triphosphate hydrolases"/>
    <property type="match status" value="1"/>
</dbReference>
<evidence type="ECO:0000313" key="2">
    <source>
        <dbReference type="Proteomes" id="UP000033945"/>
    </source>
</evidence>
<accession>A0A0G1IV57</accession>
<dbReference type="Proteomes" id="UP000033945">
    <property type="component" value="Unassembled WGS sequence"/>
</dbReference>
<comment type="caution">
    <text evidence="1">The sequence shown here is derived from an EMBL/GenBank/DDBJ whole genome shotgun (WGS) entry which is preliminary data.</text>
</comment>
<dbReference type="EMBL" id="LCIT01000007">
    <property type="protein sequence ID" value="KKT63000.1"/>
    <property type="molecule type" value="Genomic_DNA"/>
</dbReference>
<evidence type="ECO:0000313" key="1">
    <source>
        <dbReference type="EMBL" id="KKT63000.1"/>
    </source>
</evidence>
<sequence length="296" mass="33965">MIYFLYGENSYQALRKIREFKSAFSKKSADFLIEEFDGEFSAPGPAEFHSVLGQINFFSKIRLVIFRNILESNPKIFEILKESGVFLKNSNDIFVFWEKDLTKHKEVLSFFKKFAEKTQEVKTLGPKELDAWLSKKAQSSEIQLSKEEREVMIEEAGEGAEWALENELEKVALGAPAGKKSLASSKSDFKSPKKSDFFPASDFKEGASPFSFIEKMFTPTPNLLVWGFSPRALLALKEMSLIGIEPQKFIYAFLWKLKQKKMADAYLKGILAESQMRRDPKNSEEHLERFIFSLKA</sequence>
<gene>
    <name evidence="1" type="ORF">UW55_C0007G0040</name>
</gene>